<accession>A0A3D8YEJ7</accession>
<dbReference type="PANTHER" id="PTHR43084:SF1">
    <property type="entry name" value="PERSULFIDE DIOXYGENASE ETHE1, MITOCHONDRIAL"/>
    <property type="match status" value="1"/>
</dbReference>
<dbReference type="InterPro" id="IPR001279">
    <property type="entry name" value="Metallo-B-lactamas"/>
</dbReference>
<evidence type="ECO:0000313" key="3">
    <source>
        <dbReference type="EMBL" id="REA62940.1"/>
    </source>
</evidence>
<dbReference type="InterPro" id="IPR001763">
    <property type="entry name" value="Rhodanese-like_dom"/>
</dbReference>
<proteinExistence type="predicted"/>
<dbReference type="Gene3D" id="3.60.15.10">
    <property type="entry name" value="Ribonuclease Z/Hydroxyacylglutathione hydrolase-like"/>
    <property type="match status" value="1"/>
</dbReference>
<dbReference type="InterPro" id="IPR036866">
    <property type="entry name" value="RibonucZ/Hydroxyglut_hydro"/>
</dbReference>
<dbReference type="CDD" id="cd07724">
    <property type="entry name" value="POD-like_MBL-fold"/>
    <property type="match status" value="1"/>
</dbReference>
<sequence length="445" mass="49142">MNIKQFKDAALAHFSYAISAGSKLVLIDPGRDPQPYYDYADKNGLQITGVIETHPHADFISSHHEINKTKKATIYASKLTKASYPHQQFDQGDVIELGKDVKLKALQTPGHSPDSISILLEEKGRNIAVFTGDSLLFGDVGRPDLRSYSGEFATEKKNLAKQMYHTIHDQFAKLENDVKVYPAHGAGSLCGKAIRNVNESTIGYEKENNYAFGKMTEEAFVNILLGDQPVIPYYFPFDVENNKKGSAAYQPAIAAVPGEKANFTPSTNERIIDTRKAELFRKSHQTGAVNIPDGGKFETWLGSVQKPEQSFFLVASSKQELQDVIAKSAKIGYESIIKGAYVYDNNDGSKSDEFNITTFKADPGKYTIIDVRTQKESAGQPVFPGSINIPINELADQVEKLPKDKPFVIHCASGYRSAIGASIIKKQLPDKTVYDLSDSIQSFIK</sequence>
<dbReference type="PANTHER" id="PTHR43084">
    <property type="entry name" value="PERSULFIDE DIOXYGENASE ETHE1"/>
    <property type="match status" value="1"/>
</dbReference>
<dbReference type="CDD" id="cd00158">
    <property type="entry name" value="RHOD"/>
    <property type="match status" value="1"/>
</dbReference>
<dbReference type="SMART" id="SM00849">
    <property type="entry name" value="Lactamase_B"/>
    <property type="match status" value="1"/>
</dbReference>
<dbReference type="Pfam" id="PF00581">
    <property type="entry name" value="Rhodanese"/>
    <property type="match status" value="1"/>
</dbReference>
<dbReference type="GO" id="GO:0016787">
    <property type="term" value="F:hydrolase activity"/>
    <property type="evidence" value="ECO:0007669"/>
    <property type="project" value="UniProtKB-KW"/>
</dbReference>
<evidence type="ECO:0000256" key="1">
    <source>
        <dbReference type="ARBA" id="ARBA00022723"/>
    </source>
</evidence>
<protein>
    <submittedName>
        <fullName evidence="3">MBL fold metallo-hydrolase</fullName>
    </submittedName>
</protein>
<dbReference type="PROSITE" id="PS50206">
    <property type="entry name" value="RHODANESE_3"/>
    <property type="match status" value="1"/>
</dbReference>
<organism evidence="3 4">
    <name type="scientific">Dyadobacter luteus</name>
    <dbReference type="NCBI Taxonomy" id="2259619"/>
    <lineage>
        <taxon>Bacteria</taxon>
        <taxon>Pseudomonadati</taxon>
        <taxon>Bacteroidota</taxon>
        <taxon>Cytophagia</taxon>
        <taxon>Cytophagales</taxon>
        <taxon>Spirosomataceae</taxon>
        <taxon>Dyadobacter</taxon>
    </lineage>
</organism>
<dbReference type="InterPro" id="IPR051682">
    <property type="entry name" value="Mito_Persulfide_Diox"/>
</dbReference>
<dbReference type="GO" id="GO:0050313">
    <property type="term" value="F:sulfur dioxygenase activity"/>
    <property type="evidence" value="ECO:0007669"/>
    <property type="project" value="InterPro"/>
</dbReference>
<dbReference type="AlphaFoldDB" id="A0A3D8YEJ7"/>
<dbReference type="GO" id="GO:0046872">
    <property type="term" value="F:metal ion binding"/>
    <property type="evidence" value="ECO:0007669"/>
    <property type="project" value="UniProtKB-KW"/>
</dbReference>
<name>A0A3D8YEJ7_9BACT</name>
<dbReference type="SUPFAM" id="SSF52821">
    <property type="entry name" value="Rhodanese/Cell cycle control phosphatase"/>
    <property type="match status" value="2"/>
</dbReference>
<dbReference type="InterPro" id="IPR036873">
    <property type="entry name" value="Rhodanese-like_dom_sf"/>
</dbReference>
<dbReference type="Proteomes" id="UP000256373">
    <property type="component" value="Unassembled WGS sequence"/>
</dbReference>
<dbReference type="InterPro" id="IPR044528">
    <property type="entry name" value="POD-like_MBL-fold"/>
</dbReference>
<dbReference type="Gene3D" id="3.40.250.10">
    <property type="entry name" value="Rhodanese-like domain"/>
    <property type="match status" value="2"/>
</dbReference>
<feature type="domain" description="Rhodanese" evidence="2">
    <location>
        <begin position="362"/>
        <end position="445"/>
    </location>
</feature>
<dbReference type="SUPFAM" id="SSF56281">
    <property type="entry name" value="Metallo-hydrolase/oxidoreductase"/>
    <property type="match status" value="1"/>
</dbReference>
<evidence type="ECO:0000313" key="4">
    <source>
        <dbReference type="Proteomes" id="UP000256373"/>
    </source>
</evidence>
<keyword evidence="1" id="KW-0479">Metal-binding</keyword>
<dbReference type="OrthoDB" id="9784009at2"/>
<keyword evidence="3" id="KW-0378">Hydrolase</keyword>
<comment type="caution">
    <text evidence="3">The sequence shown here is derived from an EMBL/GenBank/DDBJ whole genome shotgun (WGS) entry which is preliminary data.</text>
</comment>
<gene>
    <name evidence="3" type="ORF">DSL64_07995</name>
</gene>
<dbReference type="EMBL" id="QNUL01000004">
    <property type="protein sequence ID" value="REA62940.1"/>
    <property type="molecule type" value="Genomic_DNA"/>
</dbReference>
<reference evidence="3 4" key="1">
    <citation type="submission" date="2018-07" db="EMBL/GenBank/DDBJ databases">
        <title>Dyadobacter roseus sp. nov., isolated from rose rhizosphere soil.</title>
        <authorList>
            <person name="Chen L."/>
        </authorList>
    </citation>
    <scope>NUCLEOTIDE SEQUENCE [LARGE SCALE GENOMIC DNA]</scope>
    <source>
        <strain evidence="3 4">RS19</strain>
    </source>
</reference>
<evidence type="ECO:0000259" key="2">
    <source>
        <dbReference type="PROSITE" id="PS50206"/>
    </source>
</evidence>
<keyword evidence="4" id="KW-1185">Reference proteome</keyword>
<dbReference type="Pfam" id="PF00753">
    <property type="entry name" value="Lactamase_B"/>
    <property type="match status" value="1"/>
</dbReference>
<dbReference type="GO" id="GO:0006749">
    <property type="term" value="P:glutathione metabolic process"/>
    <property type="evidence" value="ECO:0007669"/>
    <property type="project" value="InterPro"/>
</dbReference>
<dbReference type="GO" id="GO:0070813">
    <property type="term" value="P:hydrogen sulfide metabolic process"/>
    <property type="evidence" value="ECO:0007669"/>
    <property type="project" value="TreeGrafter"/>
</dbReference>
<dbReference type="SMART" id="SM00450">
    <property type="entry name" value="RHOD"/>
    <property type="match status" value="1"/>
</dbReference>